<dbReference type="EMBL" id="AVOT02142446">
    <property type="protein sequence ID" value="MBW0591304.1"/>
    <property type="molecule type" value="Genomic_DNA"/>
</dbReference>
<dbReference type="Pfam" id="PF24626">
    <property type="entry name" value="SH3_Tf2-1"/>
    <property type="match status" value="1"/>
</dbReference>
<dbReference type="Proteomes" id="UP000765509">
    <property type="component" value="Unassembled WGS sequence"/>
</dbReference>
<gene>
    <name evidence="2" type="ORF">O181_131019</name>
</gene>
<proteinExistence type="predicted"/>
<sequence length="242" mass="27831">MIQTLEDMVKRFCAYGFEFEDCDGFNHDWCNILPAMELEYKTTIHASTYQTPAILEKRWNPKLPQDSLRKDLVEIHPTSDKDKWDKSHTTPDFKLGDLVLVSTTKFNNIKGCENIKDSFSGPFAIKALHGENAIEVELSEELSNKHPTFPVSLVKPYKSSDSEKFTLGNQVPHHISSIESSGTKKITNVLKQGKLRTKKVRKYLVRHSDPTCEDEWLAEEDIPEASKLLRRFRHTVNKNIIK</sequence>
<keyword evidence="3" id="KW-1185">Reference proteome</keyword>
<protein>
    <recommendedName>
        <fullName evidence="1">Tf2-1-like SH3-like domain-containing protein</fullName>
    </recommendedName>
</protein>
<dbReference type="OrthoDB" id="413122at2759"/>
<dbReference type="InterPro" id="IPR056924">
    <property type="entry name" value="SH3_Tf2-1"/>
</dbReference>
<accession>A0A9Q3QAM8</accession>
<name>A0A9Q3QAM8_9BASI</name>
<organism evidence="2 3">
    <name type="scientific">Austropuccinia psidii MF-1</name>
    <dbReference type="NCBI Taxonomy" id="1389203"/>
    <lineage>
        <taxon>Eukaryota</taxon>
        <taxon>Fungi</taxon>
        <taxon>Dikarya</taxon>
        <taxon>Basidiomycota</taxon>
        <taxon>Pucciniomycotina</taxon>
        <taxon>Pucciniomycetes</taxon>
        <taxon>Pucciniales</taxon>
        <taxon>Sphaerophragmiaceae</taxon>
        <taxon>Austropuccinia</taxon>
    </lineage>
</organism>
<reference evidence="2" key="1">
    <citation type="submission" date="2021-03" db="EMBL/GenBank/DDBJ databases">
        <title>Draft genome sequence of rust myrtle Austropuccinia psidii MF-1, a brazilian biotype.</title>
        <authorList>
            <person name="Quecine M.C."/>
            <person name="Pachon D.M.R."/>
            <person name="Bonatelli M.L."/>
            <person name="Correr F.H."/>
            <person name="Franceschini L.M."/>
            <person name="Leite T.F."/>
            <person name="Margarido G.R.A."/>
            <person name="Almeida C.A."/>
            <person name="Ferrarezi J.A."/>
            <person name="Labate C.A."/>
        </authorList>
    </citation>
    <scope>NUCLEOTIDE SEQUENCE</scope>
    <source>
        <strain evidence="2">MF-1</strain>
    </source>
</reference>
<evidence type="ECO:0000259" key="1">
    <source>
        <dbReference type="Pfam" id="PF24626"/>
    </source>
</evidence>
<evidence type="ECO:0000313" key="2">
    <source>
        <dbReference type="EMBL" id="MBW0591304.1"/>
    </source>
</evidence>
<dbReference type="AlphaFoldDB" id="A0A9Q3QAM8"/>
<feature type="domain" description="Tf2-1-like SH3-like" evidence="1">
    <location>
        <begin position="96"/>
        <end position="157"/>
    </location>
</feature>
<comment type="caution">
    <text evidence="2">The sequence shown here is derived from an EMBL/GenBank/DDBJ whole genome shotgun (WGS) entry which is preliminary data.</text>
</comment>
<evidence type="ECO:0000313" key="3">
    <source>
        <dbReference type="Proteomes" id="UP000765509"/>
    </source>
</evidence>